<dbReference type="SUPFAM" id="SSF52047">
    <property type="entry name" value="RNI-like"/>
    <property type="match status" value="1"/>
</dbReference>
<gene>
    <name evidence="2" type="ORF">K466DRAFT_599618</name>
</gene>
<feature type="region of interest" description="Disordered" evidence="1">
    <location>
        <begin position="555"/>
        <end position="643"/>
    </location>
</feature>
<protein>
    <submittedName>
        <fullName evidence="2">Uncharacterized protein</fullName>
    </submittedName>
</protein>
<feature type="region of interest" description="Disordered" evidence="1">
    <location>
        <begin position="1"/>
        <end position="26"/>
    </location>
</feature>
<evidence type="ECO:0000313" key="3">
    <source>
        <dbReference type="Proteomes" id="UP000308197"/>
    </source>
</evidence>
<feature type="region of interest" description="Disordered" evidence="1">
    <location>
        <begin position="425"/>
        <end position="483"/>
    </location>
</feature>
<feature type="compositionally biased region" description="Basic and acidic residues" evidence="1">
    <location>
        <begin position="9"/>
        <end position="26"/>
    </location>
</feature>
<proteinExistence type="predicted"/>
<accession>A0A5C3PC88</accession>
<keyword evidence="3" id="KW-1185">Reference proteome</keyword>
<feature type="compositionally biased region" description="Basic and acidic residues" evidence="1">
    <location>
        <begin position="461"/>
        <end position="481"/>
    </location>
</feature>
<name>A0A5C3PC88_9APHY</name>
<dbReference type="InParanoid" id="A0A5C3PC88"/>
<evidence type="ECO:0000256" key="1">
    <source>
        <dbReference type="SAM" id="MobiDB-lite"/>
    </source>
</evidence>
<reference evidence="2 3" key="1">
    <citation type="journal article" date="2019" name="Nat. Ecol. Evol.">
        <title>Megaphylogeny resolves global patterns of mushroom evolution.</title>
        <authorList>
            <person name="Varga T."/>
            <person name="Krizsan K."/>
            <person name="Foldi C."/>
            <person name="Dima B."/>
            <person name="Sanchez-Garcia M."/>
            <person name="Sanchez-Ramirez S."/>
            <person name="Szollosi G.J."/>
            <person name="Szarkandi J.G."/>
            <person name="Papp V."/>
            <person name="Albert L."/>
            <person name="Andreopoulos W."/>
            <person name="Angelini C."/>
            <person name="Antonin V."/>
            <person name="Barry K.W."/>
            <person name="Bougher N.L."/>
            <person name="Buchanan P."/>
            <person name="Buyck B."/>
            <person name="Bense V."/>
            <person name="Catcheside P."/>
            <person name="Chovatia M."/>
            <person name="Cooper J."/>
            <person name="Damon W."/>
            <person name="Desjardin D."/>
            <person name="Finy P."/>
            <person name="Geml J."/>
            <person name="Haridas S."/>
            <person name="Hughes K."/>
            <person name="Justo A."/>
            <person name="Karasinski D."/>
            <person name="Kautmanova I."/>
            <person name="Kiss B."/>
            <person name="Kocsube S."/>
            <person name="Kotiranta H."/>
            <person name="LaButti K.M."/>
            <person name="Lechner B.E."/>
            <person name="Liimatainen K."/>
            <person name="Lipzen A."/>
            <person name="Lukacs Z."/>
            <person name="Mihaltcheva S."/>
            <person name="Morgado L.N."/>
            <person name="Niskanen T."/>
            <person name="Noordeloos M.E."/>
            <person name="Ohm R.A."/>
            <person name="Ortiz-Santana B."/>
            <person name="Ovrebo C."/>
            <person name="Racz N."/>
            <person name="Riley R."/>
            <person name="Savchenko A."/>
            <person name="Shiryaev A."/>
            <person name="Soop K."/>
            <person name="Spirin V."/>
            <person name="Szebenyi C."/>
            <person name="Tomsovsky M."/>
            <person name="Tulloss R.E."/>
            <person name="Uehling J."/>
            <person name="Grigoriev I.V."/>
            <person name="Vagvolgyi C."/>
            <person name="Papp T."/>
            <person name="Martin F.M."/>
            <person name="Miettinen O."/>
            <person name="Hibbett D.S."/>
            <person name="Nagy L.G."/>
        </authorList>
    </citation>
    <scope>NUCLEOTIDE SEQUENCE [LARGE SCALE GENOMIC DNA]</scope>
    <source>
        <strain evidence="2 3">HHB13444</strain>
    </source>
</reference>
<evidence type="ECO:0000313" key="2">
    <source>
        <dbReference type="EMBL" id="TFK87256.1"/>
    </source>
</evidence>
<dbReference type="EMBL" id="ML211161">
    <property type="protein sequence ID" value="TFK87256.1"/>
    <property type="molecule type" value="Genomic_DNA"/>
</dbReference>
<feature type="region of interest" description="Disordered" evidence="1">
    <location>
        <begin position="509"/>
        <end position="530"/>
    </location>
</feature>
<sequence>MPPPCKRRNIQESEPKAVESTDSHFDRSPHAPNVFIPLDILLLILDAVEEGWSPQIYASCARTSRAMLRPSQVRMYRTVLINQPHHFASFSRTILGNRDLALLVKKLIADVGTGWPAFQDLPADQLPLSSNAISRLQNLQELTVIGLYPNIFHPKQAMLSPLIERFLGAFAASCSKLRCLRLKQLELQEYAGLVRHIVSFSEMETLELDCVTWTRHGRLRSPERYIRDGACTNLHTLKISFCGTHRRKDWNFITFSGWGTSIHQLVIRVPHTKLLKREFKGLSAFSRLCYFELHLSNDDIRGAPIALRHITSAAIKTVRIVHHCQMHGDVLALYAGLGLDDVLAGPQYTFLESVAWRLVSDRSDADDWFQGIPRCFPGLVKGGILVSERRRLPALLALRTPTVMSPQHQPGETTEGTTTQNISARLRPRVHPVPVAPAVPQYKSARLRARAQPLVGQTRHHSSDDGTDSDHERPSDLHDVEGGAPQLDQRMASTSSRAGLSAVSTSILGQTDAASGTDRRRSGEAAIPAKRTAENQFTVYREPLLMTDTAIERAHKKRKGVDWSGVKKLGDGSSTTGPHAMRPPSRSGHALQDRSEGVVQSEVWHRATGNSCSSSPALPHGFVSGPIESSPRGDVPSSSTMHL</sequence>
<dbReference type="Proteomes" id="UP000308197">
    <property type="component" value="Unassembled WGS sequence"/>
</dbReference>
<organism evidence="2 3">
    <name type="scientific">Polyporus arcularius HHB13444</name>
    <dbReference type="NCBI Taxonomy" id="1314778"/>
    <lineage>
        <taxon>Eukaryota</taxon>
        <taxon>Fungi</taxon>
        <taxon>Dikarya</taxon>
        <taxon>Basidiomycota</taxon>
        <taxon>Agaricomycotina</taxon>
        <taxon>Agaricomycetes</taxon>
        <taxon>Polyporales</taxon>
        <taxon>Polyporaceae</taxon>
        <taxon>Polyporus</taxon>
    </lineage>
</organism>
<dbReference type="AlphaFoldDB" id="A0A5C3PC88"/>